<keyword evidence="4" id="KW-1185">Reference proteome</keyword>
<gene>
    <name evidence="3" type="ORF">H1B27_01555</name>
</gene>
<dbReference type="Proteomes" id="UP001194539">
    <property type="component" value="Unassembled WGS sequence"/>
</dbReference>
<dbReference type="SMART" id="SM00953">
    <property type="entry name" value="RES"/>
    <property type="match status" value="1"/>
</dbReference>
<organism evidence="3 4">
    <name type="scientific">Bradyrhizobium diversitatis</name>
    <dbReference type="NCBI Taxonomy" id="2755406"/>
    <lineage>
        <taxon>Bacteria</taxon>
        <taxon>Pseudomonadati</taxon>
        <taxon>Pseudomonadota</taxon>
        <taxon>Alphaproteobacteria</taxon>
        <taxon>Hyphomicrobiales</taxon>
        <taxon>Nitrobacteraceae</taxon>
        <taxon>Bradyrhizobium</taxon>
    </lineage>
</organism>
<feature type="domain" description="RES" evidence="2">
    <location>
        <begin position="227"/>
        <end position="384"/>
    </location>
</feature>
<feature type="region of interest" description="Disordered" evidence="1">
    <location>
        <begin position="413"/>
        <end position="436"/>
    </location>
</feature>
<dbReference type="EMBL" id="JACEGD010000002">
    <property type="protein sequence ID" value="MBH5384967.1"/>
    <property type="molecule type" value="Genomic_DNA"/>
</dbReference>
<dbReference type="Pfam" id="PF08808">
    <property type="entry name" value="RES"/>
    <property type="match status" value="1"/>
</dbReference>
<evidence type="ECO:0000313" key="4">
    <source>
        <dbReference type="Proteomes" id="UP001194539"/>
    </source>
</evidence>
<dbReference type="InterPro" id="IPR041206">
    <property type="entry name" value="HEPN/RES_NTD1"/>
</dbReference>
<name>A0ABS0NVC1_9BRAD</name>
<proteinExistence type="predicted"/>
<protein>
    <submittedName>
        <fullName evidence="3">RES family NAD+ phosphorylase</fullName>
    </submittedName>
</protein>
<dbReference type="Pfam" id="PF18870">
    <property type="entry name" value="HEPN_RES_NTD1"/>
    <property type="match status" value="1"/>
</dbReference>
<comment type="caution">
    <text evidence="3">The sequence shown here is derived from an EMBL/GenBank/DDBJ whole genome shotgun (WGS) entry which is preliminary data.</text>
</comment>
<evidence type="ECO:0000313" key="3">
    <source>
        <dbReference type="EMBL" id="MBH5384967.1"/>
    </source>
</evidence>
<accession>A0ABS0NVC1</accession>
<evidence type="ECO:0000259" key="2">
    <source>
        <dbReference type="SMART" id="SM00953"/>
    </source>
</evidence>
<sequence length="490" mass="55263">MHSVDSDDLEAKRICYACIGEQYLSDEVRAKGKRAKCSYCDKTRRTFSLDKMAERVATAFEQHYYRTSDQPNDYEYMLQRDKELSYEWNRHGDDVVYAIQNAAEIPEDAAQDVQSILEEEHSDFDSAAMGEETEFASDSYYKEKKVSDDAWREEWYRFENSLKTEARFFSRTAATHLAAIFDGVDALRTRQGQPLVVDAGPGTPFHTLSRARVFQSEDKLEAAMCRPDLQLGSPPALVAAAGRMNARGISVFYGANDPKAAIAEVRPPVGSKVAVAQFEIIRKLRLLDLTALKNVQMRGSIFDVDFARRLERAQFLKSLSNRITQPVMPDDEPFEYLATQAIADFLATESSVPIDGIIFPSVQVAGDVLNVVLFHKAARVEAMEIPSGTEIRARTGQSTAEGWEVDYSVFEEVPPPPPKVDEEKEKSPGWPDFDAMPALAGERVDSDPREPSLRVMPDSVSVHHVEGVVFKTDEYQVRRSRWEKDDRSPF</sequence>
<evidence type="ECO:0000256" key="1">
    <source>
        <dbReference type="SAM" id="MobiDB-lite"/>
    </source>
</evidence>
<reference evidence="3 4" key="1">
    <citation type="submission" date="2020-07" db="EMBL/GenBank/DDBJ databases">
        <title>Bradyrhizobium diversity isolated from nodules of indigenous legumes of Western Australia.</title>
        <authorList>
            <person name="Klepa M.S."/>
        </authorList>
    </citation>
    <scope>NUCLEOTIDE SEQUENCE [LARGE SCALE GENOMIC DNA]</scope>
    <source>
        <strain evidence="3 4">CNPSo 4019</strain>
    </source>
</reference>
<dbReference type="InterPro" id="IPR014914">
    <property type="entry name" value="RES_dom"/>
</dbReference>